<accession>A0AA39VZG2</accession>
<name>A0AA39VZG2_ACESA</name>
<reference evidence="1" key="2">
    <citation type="submission" date="2023-06" db="EMBL/GenBank/DDBJ databases">
        <authorList>
            <person name="Swenson N.G."/>
            <person name="Wegrzyn J.L."/>
            <person name="Mcevoy S.L."/>
        </authorList>
    </citation>
    <scope>NUCLEOTIDE SEQUENCE</scope>
    <source>
        <strain evidence="1">NS2018</strain>
        <tissue evidence="1">Leaf</tissue>
    </source>
</reference>
<comment type="caution">
    <text evidence="1">The sequence shown here is derived from an EMBL/GenBank/DDBJ whole genome shotgun (WGS) entry which is preliminary data.</text>
</comment>
<protein>
    <submittedName>
        <fullName evidence="1">Uncharacterized protein</fullName>
    </submittedName>
</protein>
<proteinExistence type="predicted"/>
<sequence>MNFEDEPIRLKSIDALRELAQANQLSVFGCDATGEASRLLTLEEIGPPHVTSLEDDLSCDNIGGGGPAVWWARR</sequence>
<gene>
    <name evidence="1" type="ORF">LWI29_037940</name>
</gene>
<keyword evidence="2" id="KW-1185">Reference proteome</keyword>
<evidence type="ECO:0000313" key="2">
    <source>
        <dbReference type="Proteomes" id="UP001168877"/>
    </source>
</evidence>
<dbReference type="AlphaFoldDB" id="A0AA39VZG2"/>
<evidence type="ECO:0000313" key="1">
    <source>
        <dbReference type="EMBL" id="KAK0598782.1"/>
    </source>
</evidence>
<reference evidence="1" key="1">
    <citation type="journal article" date="2022" name="Plant J.">
        <title>Strategies of tolerance reflected in two North American maple genomes.</title>
        <authorList>
            <person name="McEvoy S.L."/>
            <person name="Sezen U.U."/>
            <person name="Trouern-Trend A."/>
            <person name="McMahon S.M."/>
            <person name="Schaberg P.G."/>
            <person name="Yang J."/>
            <person name="Wegrzyn J.L."/>
            <person name="Swenson N.G."/>
        </authorList>
    </citation>
    <scope>NUCLEOTIDE SEQUENCE</scope>
    <source>
        <strain evidence="1">NS2018</strain>
    </source>
</reference>
<dbReference type="Proteomes" id="UP001168877">
    <property type="component" value="Unassembled WGS sequence"/>
</dbReference>
<organism evidence="1 2">
    <name type="scientific">Acer saccharum</name>
    <name type="common">Sugar maple</name>
    <dbReference type="NCBI Taxonomy" id="4024"/>
    <lineage>
        <taxon>Eukaryota</taxon>
        <taxon>Viridiplantae</taxon>
        <taxon>Streptophyta</taxon>
        <taxon>Embryophyta</taxon>
        <taxon>Tracheophyta</taxon>
        <taxon>Spermatophyta</taxon>
        <taxon>Magnoliopsida</taxon>
        <taxon>eudicotyledons</taxon>
        <taxon>Gunneridae</taxon>
        <taxon>Pentapetalae</taxon>
        <taxon>rosids</taxon>
        <taxon>malvids</taxon>
        <taxon>Sapindales</taxon>
        <taxon>Sapindaceae</taxon>
        <taxon>Hippocastanoideae</taxon>
        <taxon>Acereae</taxon>
        <taxon>Acer</taxon>
    </lineage>
</organism>
<dbReference type="EMBL" id="JAUESC010000004">
    <property type="protein sequence ID" value="KAK0598782.1"/>
    <property type="molecule type" value="Genomic_DNA"/>
</dbReference>